<dbReference type="EMBL" id="JARBHB010000014">
    <property type="protein sequence ID" value="KAJ8868438.1"/>
    <property type="molecule type" value="Genomic_DNA"/>
</dbReference>
<keyword evidence="2" id="KW-1185">Reference proteome</keyword>
<dbReference type="Proteomes" id="UP001159363">
    <property type="component" value="Chromosome 13"/>
</dbReference>
<organism evidence="1 2">
    <name type="scientific">Dryococelus australis</name>
    <dbReference type="NCBI Taxonomy" id="614101"/>
    <lineage>
        <taxon>Eukaryota</taxon>
        <taxon>Metazoa</taxon>
        <taxon>Ecdysozoa</taxon>
        <taxon>Arthropoda</taxon>
        <taxon>Hexapoda</taxon>
        <taxon>Insecta</taxon>
        <taxon>Pterygota</taxon>
        <taxon>Neoptera</taxon>
        <taxon>Polyneoptera</taxon>
        <taxon>Phasmatodea</taxon>
        <taxon>Verophasmatodea</taxon>
        <taxon>Anareolatae</taxon>
        <taxon>Phasmatidae</taxon>
        <taxon>Eurycanthinae</taxon>
        <taxon>Dryococelus</taxon>
    </lineage>
</organism>
<proteinExistence type="predicted"/>
<evidence type="ECO:0000313" key="2">
    <source>
        <dbReference type="Proteomes" id="UP001159363"/>
    </source>
</evidence>
<gene>
    <name evidence="1" type="ORF">PR048_029954</name>
</gene>
<reference evidence="1 2" key="1">
    <citation type="submission" date="2023-02" db="EMBL/GenBank/DDBJ databases">
        <title>LHISI_Scaffold_Assembly.</title>
        <authorList>
            <person name="Stuart O.P."/>
            <person name="Cleave R."/>
            <person name="Magrath M.J.L."/>
            <person name="Mikheyev A.S."/>
        </authorList>
    </citation>
    <scope>NUCLEOTIDE SEQUENCE [LARGE SCALE GENOMIC DNA]</scope>
    <source>
        <strain evidence="1">Daus_M_001</strain>
        <tissue evidence="1">Leg muscle</tissue>
    </source>
</reference>
<sequence>MGLYVVTQELSEQTVCQPGPRYDDIAAAVTLGSISRKAYLYLQKKVGLPLPDKLFEILKEVDDSGFKVVAIVSDMGGRNLSLWQNLQISTKFLLRIQWT</sequence>
<evidence type="ECO:0000313" key="1">
    <source>
        <dbReference type="EMBL" id="KAJ8868438.1"/>
    </source>
</evidence>
<comment type="caution">
    <text evidence="1">The sequence shown here is derived from an EMBL/GenBank/DDBJ whole genome shotgun (WGS) entry which is preliminary data.</text>
</comment>
<accession>A0ABQ9GAH9</accession>
<name>A0ABQ9GAH9_9NEOP</name>
<protein>
    <submittedName>
        <fullName evidence="1">Uncharacterized protein</fullName>
    </submittedName>
</protein>